<evidence type="ECO:0000256" key="1">
    <source>
        <dbReference type="SAM" id="MobiDB-lite"/>
    </source>
</evidence>
<dbReference type="AlphaFoldDB" id="A0A9Y3R6L4"/>
<feature type="compositionally biased region" description="Low complexity" evidence="1">
    <location>
        <begin position="67"/>
        <end position="84"/>
    </location>
</feature>
<feature type="compositionally biased region" description="Polar residues" evidence="1">
    <location>
        <begin position="25"/>
        <end position="37"/>
    </location>
</feature>
<dbReference type="GeneID" id="102207010"/>
<sequence>MGCSTSTQTSAVDTTRPSAKLEESNGASTTGAANENGNLAEDSETIPDQTPAEGSDAKPGDEPAEEPAVTAASADTTAATPPAAEESQDAAGSPPAETSAAAGDSTAETAASSSEAEAPAPEPEKGDAGATDSEPKTDETPAPSE</sequence>
<feature type="compositionally biased region" description="Basic and acidic residues" evidence="1">
    <location>
        <begin position="122"/>
        <end position="139"/>
    </location>
</feature>
<proteinExistence type="predicted"/>
<feature type="compositionally biased region" description="Polar residues" evidence="1">
    <location>
        <begin position="1"/>
        <end position="17"/>
    </location>
</feature>
<accession>A0A9Y3R6L4</accession>
<name>A0A9Y3R6L4_9CICH</name>
<dbReference type="Proteomes" id="UP000695023">
    <property type="component" value="Unplaced"/>
</dbReference>
<feature type="region of interest" description="Disordered" evidence="1">
    <location>
        <begin position="1"/>
        <end position="145"/>
    </location>
</feature>
<gene>
    <name evidence="3" type="primary">LOC102207010</name>
</gene>
<dbReference type="RefSeq" id="XP_005728540.1">
    <property type="nucleotide sequence ID" value="XM_005728483.1"/>
</dbReference>
<protein>
    <submittedName>
        <fullName evidence="3">Skin secretory protein xP2</fullName>
    </submittedName>
</protein>
<feature type="compositionally biased region" description="Low complexity" evidence="1">
    <location>
        <begin position="96"/>
        <end position="119"/>
    </location>
</feature>
<evidence type="ECO:0000313" key="2">
    <source>
        <dbReference type="Proteomes" id="UP000695023"/>
    </source>
</evidence>
<reference evidence="3" key="1">
    <citation type="submission" date="2025-08" db="UniProtKB">
        <authorList>
            <consortium name="RefSeq"/>
        </authorList>
    </citation>
    <scope>IDENTIFICATION</scope>
</reference>
<keyword evidence="2" id="KW-1185">Reference proteome</keyword>
<organism evidence="2 3">
    <name type="scientific">Pundamilia nyererei</name>
    <dbReference type="NCBI Taxonomy" id="303518"/>
    <lineage>
        <taxon>Eukaryota</taxon>
        <taxon>Metazoa</taxon>
        <taxon>Chordata</taxon>
        <taxon>Craniata</taxon>
        <taxon>Vertebrata</taxon>
        <taxon>Euteleostomi</taxon>
        <taxon>Actinopterygii</taxon>
        <taxon>Neopterygii</taxon>
        <taxon>Teleostei</taxon>
        <taxon>Neoteleostei</taxon>
        <taxon>Acanthomorphata</taxon>
        <taxon>Ovalentaria</taxon>
        <taxon>Cichlomorphae</taxon>
        <taxon>Cichliformes</taxon>
        <taxon>Cichlidae</taxon>
        <taxon>African cichlids</taxon>
        <taxon>Pseudocrenilabrinae</taxon>
        <taxon>Haplochromini</taxon>
        <taxon>Pundamilia</taxon>
    </lineage>
</organism>
<evidence type="ECO:0000313" key="3">
    <source>
        <dbReference type="RefSeq" id="XP_005728540.1"/>
    </source>
</evidence>